<evidence type="ECO:0000313" key="1">
    <source>
        <dbReference type="EMBL" id="UEX90524.1"/>
    </source>
</evidence>
<evidence type="ECO:0000313" key="2">
    <source>
        <dbReference type="Proteomes" id="UP001197626"/>
    </source>
</evidence>
<dbReference type="EMBL" id="CP086654">
    <property type="protein sequence ID" value="UEX90524.1"/>
    <property type="molecule type" value="Genomic_DNA"/>
</dbReference>
<accession>A0ABY3PE13</accession>
<gene>
    <name evidence="1" type="ORF">LN051_02325</name>
</gene>
<keyword evidence="2" id="KW-1185">Reference proteome</keyword>
<sequence>MNQFTIPNFTEAMHHLNEILTFATTFQLSYHQRTQYADHILHQLQDYVATLFKTLPEPQKPTFNVSYDYATFYHCIQQLHEGPLYRIDIGNQALVTQGYIDIILQAQRHL</sequence>
<organism evidence="1 2">
    <name type="scientific">Staphylococcus ratti</name>
    <dbReference type="NCBI Taxonomy" id="2892440"/>
    <lineage>
        <taxon>Bacteria</taxon>
        <taxon>Bacillati</taxon>
        <taxon>Bacillota</taxon>
        <taxon>Bacilli</taxon>
        <taxon>Bacillales</taxon>
        <taxon>Staphylococcaceae</taxon>
        <taxon>Staphylococcus</taxon>
    </lineage>
</organism>
<protein>
    <submittedName>
        <fullName evidence="1">Uncharacterized protein</fullName>
    </submittedName>
</protein>
<proteinExistence type="predicted"/>
<dbReference type="Proteomes" id="UP001197626">
    <property type="component" value="Chromosome"/>
</dbReference>
<dbReference type="RefSeq" id="WP_229293020.1">
    <property type="nucleotide sequence ID" value="NZ_CP086654.1"/>
</dbReference>
<reference evidence="1 2" key="1">
    <citation type="journal article" date="2022" name="Pathogens">
        <title>Staphylococcus ratti sp. nov. Isolated from a Lab Rat.</title>
        <authorList>
            <person name="Kovarovic V."/>
            <person name="Sedlacek I."/>
            <person name="Petras P."/>
            <person name="Kralova S."/>
            <person name="Maslanova I."/>
            <person name="Svec P."/>
            <person name="Neumann-Schaal M."/>
            <person name="Botka T."/>
            <person name="Gelbicova T."/>
            <person name="Stankova E."/>
            <person name="Doskar J."/>
            <person name="Pantucek R."/>
        </authorList>
    </citation>
    <scope>NUCLEOTIDE SEQUENCE [LARGE SCALE GENOMIC DNA]</scope>
    <source>
        <strain evidence="1 2">CCM 9025</strain>
    </source>
</reference>
<name>A0ABY3PE13_9STAP</name>